<dbReference type="InterPro" id="IPR011008">
    <property type="entry name" value="Dimeric_a/b-barrel"/>
</dbReference>
<dbReference type="PANTHER" id="PTHR41521:SF4">
    <property type="entry name" value="BLR0684 PROTEIN"/>
    <property type="match status" value="1"/>
</dbReference>
<feature type="domain" description="DUF1330" evidence="1">
    <location>
        <begin position="4"/>
        <end position="94"/>
    </location>
</feature>
<gene>
    <name evidence="2" type="ORF">GM418_02970</name>
</gene>
<dbReference type="PANTHER" id="PTHR41521">
    <property type="match status" value="1"/>
</dbReference>
<evidence type="ECO:0000259" key="1">
    <source>
        <dbReference type="Pfam" id="PF07045"/>
    </source>
</evidence>
<keyword evidence="3" id="KW-1185">Reference proteome</keyword>
<reference evidence="2 3" key="1">
    <citation type="submission" date="2019-11" db="EMBL/GenBank/DDBJ databases">
        <authorList>
            <person name="Zheng R.K."/>
            <person name="Sun C.M."/>
        </authorList>
    </citation>
    <scope>NUCLEOTIDE SEQUENCE [LARGE SCALE GENOMIC DNA]</scope>
    <source>
        <strain evidence="2 3">WC007</strain>
    </source>
</reference>
<dbReference type="Proteomes" id="UP000428260">
    <property type="component" value="Chromosome"/>
</dbReference>
<dbReference type="SUPFAM" id="SSF54909">
    <property type="entry name" value="Dimeric alpha+beta barrel"/>
    <property type="match status" value="1"/>
</dbReference>
<name>A0A6I6JQZ6_9BACT</name>
<dbReference type="InterPro" id="IPR010753">
    <property type="entry name" value="DUF1330"/>
</dbReference>
<accession>A0A6I6JQZ6</accession>
<evidence type="ECO:0000313" key="3">
    <source>
        <dbReference type="Proteomes" id="UP000428260"/>
    </source>
</evidence>
<organism evidence="2 3">
    <name type="scientific">Maribellus comscasis</name>
    <dbReference type="NCBI Taxonomy" id="2681766"/>
    <lineage>
        <taxon>Bacteria</taxon>
        <taxon>Pseudomonadati</taxon>
        <taxon>Bacteroidota</taxon>
        <taxon>Bacteroidia</taxon>
        <taxon>Marinilabiliales</taxon>
        <taxon>Prolixibacteraceae</taxon>
        <taxon>Maribellus</taxon>
    </lineage>
</organism>
<dbReference type="AlphaFoldDB" id="A0A6I6JQZ6"/>
<dbReference type="Pfam" id="PF07045">
    <property type="entry name" value="DUF1330"/>
    <property type="match status" value="1"/>
</dbReference>
<dbReference type="KEGG" id="mcos:GM418_02970"/>
<dbReference type="Gene3D" id="3.30.70.100">
    <property type="match status" value="1"/>
</dbReference>
<dbReference type="RefSeq" id="WP_158863000.1">
    <property type="nucleotide sequence ID" value="NZ_CP046401.1"/>
</dbReference>
<protein>
    <submittedName>
        <fullName evidence="2">DUF1330 domain-containing protein</fullName>
    </submittedName>
</protein>
<evidence type="ECO:0000313" key="2">
    <source>
        <dbReference type="EMBL" id="QGY42652.1"/>
    </source>
</evidence>
<dbReference type="EMBL" id="CP046401">
    <property type="protein sequence ID" value="QGY42652.1"/>
    <property type="molecule type" value="Genomic_DNA"/>
</dbReference>
<proteinExistence type="predicted"/>
<sequence>MSYYFVANIKIRDTREYQKYIDKAGEIFKKFNGEYLSVENEPQLLEGEWDYTRFVLIQFKTKEDFDEWYNSDDYQKILKHRLNAAKCDTLLIKGIKS</sequence>